<evidence type="ECO:0000313" key="5">
    <source>
        <dbReference type="EMBL" id="MFC5824780.1"/>
    </source>
</evidence>
<feature type="domain" description="HTH luxR-type" evidence="4">
    <location>
        <begin position="914"/>
        <end position="979"/>
    </location>
</feature>
<dbReference type="CDD" id="cd06170">
    <property type="entry name" value="LuxR_C_like"/>
    <property type="match status" value="1"/>
</dbReference>
<dbReference type="PRINTS" id="PR00038">
    <property type="entry name" value="HTHLUXR"/>
</dbReference>
<proteinExistence type="predicted"/>
<evidence type="ECO:0000259" key="4">
    <source>
        <dbReference type="PROSITE" id="PS50043"/>
    </source>
</evidence>
<keyword evidence="6" id="KW-1185">Reference proteome</keyword>
<dbReference type="EMBL" id="JBHSPA010000016">
    <property type="protein sequence ID" value="MFC5824780.1"/>
    <property type="molecule type" value="Genomic_DNA"/>
</dbReference>
<dbReference type="SMART" id="SM00421">
    <property type="entry name" value="HTH_LUXR"/>
    <property type="match status" value="1"/>
</dbReference>
<evidence type="ECO:0000256" key="2">
    <source>
        <dbReference type="ARBA" id="ARBA00022840"/>
    </source>
</evidence>
<keyword evidence="2" id="KW-0067">ATP-binding</keyword>
<protein>
    <submittedName>
        <fullName evidence="5">AAA family ATPase</fullName>
    </submittedName>
</protein>
<dbReference type="InterPro" id="IPR000792">
    <property type="entry name" value="Tscrpt_reg_LuxR_C"/>
</dbReference>
<dbReference type="Gene3D" id="1.10.10.10">
    <property type="entry name" value="Winged helix-like DNA-binding domain superfamily/Winged helix DNA-binding domain"/>
    <property type="match status" value="1"/>
</dbReference>
<dbReference type="Pfam" id="PF00196">
    <property type="entry name" value="GerE"/>
    <property type="match status" value="1"/>
</dbReference>
<dbReference type="InterPro" id="IPR027417">
    <property type="entry name" value="P-loop_NTPase"/>
</dbReference>
<reference evidence="6" key="1">
    <citation type="journal article" date="2019" name="Int. J. Syst. Evol. Microbiol.">
        <title>The Global Catalogue of Microorganisms (GCM) 10K type strain sequencing project: providing services to taxonomists for standard genome sequencing and annotation.</title>
        <authorList>
            <consortium name="The Broad Institute Genomics Platform"/>
            <consortium name="The Broad Institute Genome Sequencing Center for Infectious Disease"/>
            <person name="Wu L."/>
            <person name="Ma J."/>
        </authorList>
    </citation>
    <scope>NUCLEOTIDE SEQUENCE [LARGE SCALE GENOMIC DNA]</scope>
    <source>
        <strain evidence="6">CCUG 53903</strain>
    </source>
</reference>
<evidence type="ECO:0000256" key="3">
    <source>
        <dbReference type="SAM" id="MobiDB-lite"/>
    </source>
</evidence>
<feature type="compositionally biased region" description="Gly residues" evidence="3">
    <location>
        <begin position="278"/>
        <end position="314"/>
    </location>
</feature>
<keyword evidence="1" id="KW-0547">Nucleotide-binding</keyword>
<dbReference type="Pfam" id="PF13191">
    <property type="entry name" value="AAA_16"/>
    <property type="match status" value="1"/>
</dbReference>
<dbReference type="PANTHER" id="PTHR16305">
    <property type="entry name" value="TESTICULAR SOLUBLE ADENYLYL CYCLASE"/>
    <property type="match status" value="1"/>
</dbReference>
<feature type="region of interest" description="Disordered" evidence="3">
    <location>
        <begin position="84"/>
        <end position="104"/>
    </location>
</feature>
<dbReference type="Proteomes" id="UP001596058">
    <property type="component" value="Unassembled WGS sequence"/>
</dbReference>
<evidence type="ECO:0000313" key="6">
    <source>
        <dbReference type="Proteomes" id="UP001596058"/>
    </source>
</evidence>
<feature type="region of interest" description="Disordered" evidence="3">
    <location>
        <begin position="274"/>
        <end position="314"/>
    </location>
</feature>
<dbReference type="InterPro" id="IPR036388">
    <property type="entry name" value="WH-like_DNA-bd_sf"/>
</dbReference>
<evidence type="ECO:0000256" key="1">
    <source>
        <dbReference type="ARBA" id="ARBA00022741"/>
    </source>
</evidence>
<dbReference type="SUPFAM" id="SSF52540">
    <property type="entry name" value="P-loop containing nucleoside triphosphate hydrolases"/>
    <property type="match status" value="1"/>
</dbReference>
<dbReference type="RefSeq" id="WP_379514299.1">
    <property type="nucleotide sequence ID" value="NZ_JBHSPA010000016.1"/>
</dbReference>
<organism evidence="5 6">
    <name type="scientific">Nonomuraea insulae</name>
    <dbReference type="NCBI Taxonomy" id="1616787"/>
    <lineage>
        <taxon>Bacteria</taxon>
        <taxon>Bacillati</taxon>
        <taxon>Actinomycetota</taxon>
        <taxon>Actinomycetes</taxon>
        <taxon>Streptosporangiales</taxon>
        <taxon>Streptosporangiaceae</taxon>
        <taxon>Nonomuraea</taxon>
    </lineage>
</organism>
<dbReference type="SUPFAM" id="SSF46894">
    <property type="entry name" value="C-terminal effector domain of the bipartite response regulators"/>
    <property type="match status" value="1"/>
</dbReference>
<gene>
    <name evidence="5" type="ORF">ACFPZ3_13050</name>
</gene>
<dbReference type="InterPro" id="IPR041664">
    <property type="entry name" value="AAA_16"/>
</dbReference>
<comment type="caution">
    <text evidence="5">The sequence shown here is derived from an EMBL/GenBank/DDBJ whole genome shotgun (WGS) entry which is preliminary data.</text>
</comment>
<name>A0ABW1CGA3_9ACTN</name>
<dbReference type="PANTHER" id="PTHR16305:SF35">
    <property type="entry name" value="TRANSCRIPTIONAL ACTIVATOR DOMAIN"/>
    <property type="match status" value="1"/>
</dbReference>
<accession>A0ABW1CGA3</accession>
<dbReference type="PROSITE" id="PS50043">
    <property type="entry name" value="HTH_LUXR_2"/>
    <property type="match status" value="1"/>
</dbReference>
<sequence length="998" mass="103447">MFVGRTAELALLRAELRAAGGGPARRVAVEGPEGIGKTALIHHALGGEAGARVLIVSGEESERELPLGVVRQLMEEAALMGIGAGTGARGRDADGPPSGETDERRPACALDVAMGEPDPWAAGQAVCDLLGRWTGPGVLVVVVDDAQWVDRPSSRALGYALRRVRAGRVLVVVACRDLADPWLPEGLRRVLTGDDALHVTLGGLSAADLAELAADPAPAARRPDAALEVLRADAALAARRTHVGADAWRGDAWRGDTWPGDAWPGDTWRGDAVLADGLGAGPGSGPDLGSGLGPDLGSGLGSGRGSGRGSGSGLGEVGAGRLCEHTLGNPLHARALLATLPQAVLDDCGVRLPAPSTYRRPFARRLRACAPVTRRLVAACAVLGGRCPLHVAAAIAGGIDEPLNALEEAVEAGLLRELPGRLVDFPEPLARAAAYDGIGAGARARLHLEAARLTEDAGDGLRHRAAAAGGPDEMLAEELVSFAVKAAQHGLWQEAAAHLDLAAGLTESAARRDELRTAVLEHVLIGGDVLRAAELAEARNADPRPVRRYVLGRLALASGRFDEASELLAEAWRQAEPGFAADVAEQLAWLRLVTGDREAAATWARLALEQPIQGAVARPYDVLALGGAPGAGTPPDSLAAAVTHLARGEAGPACVILKRAAAAARRAGLPHHRLLATALLAVAEHALARWDEAARRAEGALAEAAALGQRWLLPCLEVACVAPLAARGEHVRARAHATAAGAAARRMRHTMGERQASLAMALLGAQDALGGCGGEVFVPDPRPARIEALVADGRPGEAERELAAYDEGGSRSAGGPRREAERLRLGALLMAARNVPTQAEEGFGQALALVGSGVCPLEEARVLLDLGRLLRRTGRRRVAAERLGAARAIFERLGARPLVERCAHEMEACGLEPPATVRLGLTPQELSTATLVAGGLTNRQIARELLISVKTVEYHIGKIYTKLGIGSRVALAAKLTAQGPADLVVRRPEVSVSGIGAG</sequence>
<dbReference type="InterPro" id="IPR016032">
    <property type="entry name" value="Sig_transdc_resp-reg_C-effctor"/>
</dbReference>